<name>A0A380WVQ0_9FIRM</name>
<sequence>MKNVDKFIFILKKDTEFNGLIPIYTKKGNEQNRFTYSATPPFNLIIVITVIR</sequence>
<dbReference type="Proteomes" id="UP000255124">
    <property type="component" value="Unassembled WGS sequence"/>
</dbReference>
<gene>
    <name evidence="1" type="ORF">NCTC9810_01246</name>
</gene>
<evidence type="ECO:0000313" key="2">
    <source>
        <dbReference type="Proteomes" id="UP000255124"/>
    </source>
</evidence>
<evidence type="ECO:0000313" key="1">
    <source>
        <dbReference type="EMBL" id="SUU92899.1"/>
    </source>
</evidence>
<organism evidence="1 2">
    <name type="scientific">Anaerococcus octavius</name>
    <dbReference type="NCBI Taxonomy" id="54007"/>
    <lineage>
        <taxon>Bacteria</taxon>
        <taxon>Bacillati</taxon>
        <taxon>Bacillota</taxon>
        <taxon>Tissierellia</taxon>
        <taxon>Tissierellales</taxon>
        <taxon>Peptoniphilaceae</taxon>
        <taxon>Anaerococcus</taxon>
    </lineage>
</organism>
<accession>A0A380WVQ0</accession>
<reference evidence="1 2" key="1">
    <citation type="submission" date="2018-06" db="EMBL/GenBank/DDBJ databases">
        <authorList>
            <consortium name="Pathogen Informatics"/>
            <person name="Doyle S."/>
        </authorList>
    </citation>
    <scope>NUCLEOTIDE SEQUENCE [LARGE SCALE GENOMIC DNA]</scope>
    <source>
        <strain evidence="1 2">NCTC9810</strain>
    </source>
</reference>
<protein>
    <submittedName>
        <fullName evidence="1">Uncharacterized protein</fullName>
    </submittedName>
</protein>
<dbReference type="EMBL" id="UFTA01000002">
    <property type="protein sequence ID" value="SUU92899.1"/>
    <property type="molecule type" value="Genomic_DNA"/>
</dbReference>
<proteinExistence type="predicted"/>
<dbReference type="AlphaFoldDB" id="A0A380WVQ0"/>